<name>A0ABP8HUR2_9GAMM</name>
<evidence type="ECO:0008006" key="3">
    <source>
        <dbReference type="Google" id="ProtNLM"/>
    </source>
</evidence>
<evidence type="ECO:0000313" key="2">
    <source>
        <dbReference type="Proteomes" id="UP001501294"/>
    </source>
</evidence>
<evidence type="ECO:0000313" key="1">
    <source>
        <dbReference type="EMBL" id="GAA4344915.1"/>
    </source>
</evidence>
<dbReference type="InterPro" id="IPR013783">
    <property type="entry name" value="Ig-like_fold"/>
</dbReference>
<accession>A0ABP8HUR2</accession>
<sequence length="537" mass="56994">MNINKLLTIAALAGLVYGCGGGGSGGGDSTPPGGGGGGGGSSGEAATISGKLTFDSVPHNSSTSGLNYNGTVQVPIRGVTVQLLEGTTVVDTDVSDASGDYSFDAETGSSYRIRVRAELKQSGTQSWDIEVVDNTSSNAQYVLDTNTFTVSSTTETRDINAASGWGTSSYTSTRAAAPFNILDRVYVIIQKLQTVDSNLTLDPLVINWSPNNIPQSGNLADGRIGTSFYTQDQIYLLGAANTDTDEYDGHVIIHEWGHYFEDNNARSDSIGGSHGGGDRLDMRVAFGEGFGNAWSGIITDDPFYRDSFGANQAQGFSINVESNNVQNPGWFSEGSVQSILYDIYDGSNDDSAALGLQPIYDVLTGQQRNTDAFTSIFSFMTYLKDENASDAVALNSLLTGQNINVNVDIWGSNETDNEGQPSVIPVYNELNPGDTQNVCTISTFGGFGSGDNRNKLGNRKFVRLNINTSGSYTLRLSPSGSQDLDGYIYRRGVLVALDDAVTSSTVNITNNFSAGTHVADVLSYNDAACFDVSLIQN</sequence>
<dbReference type="Gene3D" id="2.60.40.10">
    <property type="entry name" value="Immunoglobulins"/>
    <property type="match status" value="1"/>
</dbReference>
<dbReference type="SUPFAM" id="SSF49478">
    <property type="entry name" value="Cna protein B-type domain"/>
    <property type="match status" value="1"/>
</dbReference>
<gene>
    <name evidence="1" type="ORF">GCM10023150_04840</name>
</gene>
<dbReference type="EMBL" id="BAABFU010000001">
    <property type="protein sequence ID" value="GAA4344915.1"/>
    <property type="molecule type" value="Genomic_DNA"/>
</dbReference>
<dbReference type="RefSeq" id="WP_223577186.1">
    <property type="nucleotide sequence ID" value="NZ_BAABFU010000001.1"/>
</dbReference>
<organism evidence="1 2">
    <name type="scientific">Kangiella taiwanensis</name>
    <dbReference type="NCBI Taxonomy" id="1079179"/>
    <lineage>
        <taxon>Bacteria</taxon>
        <taxon>Pseudomonadati</taxon>
        <taxon>Pseudomonadota</taxon>
        <taxon>Gammaproteobacteria</taxon>
        <taxon>Kangiellales</taxon>
        <taxon>Kangiellaceae</taxon>
        <taxon>Kangiella</taxon>
    </lineage>
</organism>
<comment type="caution">
    <text evidence="1">The sequence shown here is derived from an EMBL/GenBank/DDBJ whole genome shotgun (WGS) entry which is preliminary data.</text>
</comment>
<keyword evidence="2" id="KW-1185">Reference proteome</keyword>
<dbReference type="Proteomes" id="UP001501294">
    <property type="component" value="Unassembled WGS sequence"/>
</dbReference>
<reference evidence="2" key="1">
    <citation type="journal article" date="2019" name="Int. J. Syst. Evol. Microbiol.">
        <title>The Global Catalogue of Microorganisms (GCM) 10K type strain sequencing project: providing services to taxonomists for standard genome sequencing and annotation.</title>
        <authorList>
            <consortium name="The Broad Institute Genomics Platform"/>
            <consortium name="The Broad Institute Genome Sequencing Center for Infectious Disease"/>
            <person name="Wu L."/>
            <person name="Ma J."/>
        </authorList>
    </citation>
    <scope>NUCLEOTIDE SEQUENCE [LARGE SCALE GENOMIC DNA]</scope>
    <source>
        <strain evidence="2">JCM 17727</strain>
    </source>
</reference>
<proteinExistence type="predicted"/>
<protein>
    <recommendedName>
        <fullName evidence="3">Lipoprotein</fullName>
    </recommendedName>
</protein>
<dbReference type="PROSITE" id="PS51257">
    <property type="entry name" value="PROKAR_LIPOPROTEIN"/>
    <property type="match status" value="1"/>
</dbReference>